<protein>
    <recommendedName>
        <fullName evidence="2">Endonuclease/exonuclease/phosphatase domain-containing protein</fullName>
    </recommendedName>
</protein>
<accession>A0AAN6VWU3</accession>
<dbReference type="Proteomes" id="UP001302321">
    <property type="component" value="Unassembled WGS sequence"/>
</dbReference>
<gene>
    <name evidence="3" type="ORF">QBC36DRAFT_200885</name>
</gene>
<organism evidence="3 4">
    <name type="scientific">Triangularia setosa</name>
    <dbReference type="NCBI Taxonomy" id="2587417"/>
    <lineage>
        <taxon>Eukaryota</taxon>
        <taxon>Fungi</taxon>
        <taxon>Dikarya</taxon>
        <taxon>Ascomycota</taxon>
        <taxon>Pezizomycotina</taxon>
        <taxon>Sordariomycetes</taxon>
        <taxon>Sordariomycetidae</taxon>
        <taxon>Sordariales</taxon>
        <taxon>Podosporaceae</taxon>
        <taxon>Triangularia</taxon>
    </lineage>
</organism>
<comment type="caution">
    <text evidence="3">The sequence shown here is derived from an EMBL/GenBank/DDBJ whole genome shotgun (WGS) entry which is preliminary data.</text>
</comment>
<evidence type="ECO:0000256" key="1">
    <source>
        <dbReference type="SAM" id="MobiDB-lite"/>
    </source>
</evidence>
<feature type="domain" description="Endonuclease/exonuclease/phosphatase" evidence="2">
    <location>
        <begin position="21"/>
        <end position="98"/>
    </location>
</feature>
<name>A0AAN6VWU3_9PEZI</name>
<feature type="non-terminal residue" evidence="3">
    <location>
        <position position="384"/>
    </location>
</feature>
<feature type="region of interest" description="Disordered" evidence="1">
    <location>
        <begin position="97"/>
        <end position="117"/>
    </location>
</feature>
<dbReference type="InterPro" id="IPR005135">
    <property type="entry name" value="Endo/exonuclease/phosphatase"/>
</dbReference>
<dbReference type="Pfam" id="PF14529">
    <property type="entry name" value="Exo_endo_phos_2"/>
    <property type="match status" value="1"/>
</dbReference>
<dbReference type="SUPFAM" id="SSF56219">
    <property type="entry name" value="DNase I-like"/>
    <property type="match status" value="1"/>
</dbReference>
<dbReference type="Gene3D" id="3.60.10.10">
    <property type="entry name" value="Endonuclease/exonuclease/phosphatase"/>
    <property type="match status" value="1"/>
</dbReference>
<proteinExistence type="predicted"/>
<reference evidence="3" key="2">
    <citation type="submission" date="2023-05" db="EMBL/GenBank/DDBJ databases">
        <authorList>
            <consortium name="Lawrence Berkeley National Laboratory"/>
            <person name="Steindorff A."/>
            <person name="Hensen N."/>
            <person name="Bonometti L."/>
            <person name="Westerberg I."/>
            <person name="Brannstrom I.O."/>
            <person name="Guillou S."/>
            <person name="Cros-Aarteil S."/>
            <person name="Calhoun S."/>
            <person name="Haridas S."/>
            <person name="Kuo A."/>
            <person name="Mondo S."/>
            <person name="Pangilinan J."/>
            <person name="Riley R."/>
            <person name="Labutti K."/>
            <person name="Andreopoulos B."/>
            <person name="Lipzen A."/>
            <person name="Chen C."/>
            <person name="Yanf M."/>
            <person name="Daum C."/>
            <person name="Ng V."/>
            <person name="Clum A."/>
            <person name="Ohm R."/>
            <person name="Martin F."/>
            <person name="Silar P."/>
            <person name="Natvig D."/>
            <person name="Lalanne C."/>
            <person name="Gautier V."/>
            <person name="Ament-Velasquez S.L."/>
            <person name="Kruys A."/>
            <person name="Hutchinson M.I."/>
            <person name="Powell A.J."/>
            <person name="Barry K."/>
            <person name="Miller A.N."/>
            <person name="Grigoriev I.V."/>
            <person name="Debuchy R."/>
            <person name="Gladieux P."/>
            <person name="Thoren M.H."/>
            <person name="Johannesson H."/>
        </authorList>
    </citation>
    <scope>NUCLEOTIDE SEQUENCE</scope>
    <source>
        <strain evidence="3">CBS 892.96</strain>
    </source>
</reference>
<evidence type="ECO:0000313" key="3">
    <source>
        <dbReference type="EMBL" id="KAK4170698.1"/>
    </source>
</evidence>
<dbReference type="AlphaFoldDB" id="A0AAN6VWU3"/>
<dbReference type="PANTHER" id="PTHR33481">
    <property type="entry name" value="REVERSE TRANSCRIPTASE"/>
    <property type="match status" value="1"/>
</dbReference>
<keyword evidence="4" id="KW-1185">Reference proteome</keyword>
<evidence type="ECO:0000313" key="4">
    <source>
        <dbReference type="Proteomes" id="UP001302321"/>
    </source>
</evidence>
<evidence type="ECO:0000259" key="2">
    <source>
        <dbReference type="Pfam" id="PF14529"/>
    </source>
</evidence>
<dbReference type="PANTHER" id="PTHR33481:SF1">
    <property type="entry name" value="ENDONUCLEASE_EXONUCLEASE_PHOSPHATASE DOMAIN-CONTAINING PROTEIN-RELATED"/>
    <property type="match status" value="1"/>
</dbReference>
<dbReference type="GO" id="GO:0003824">
    <property type="term" value="F:catalytic activity"/>
    <property type="evidence" value="ECO:0007669"/>
    <property type="project" value="InterPro"/>
</dbReference>
<dbReference type="EMBL" id="MU866826">
    <property type="protein sequence ID" value="KAK4170698.1"/>
    <property type="molecule type" value="Genomic_DNA"/>
</dbReference>
<dbReference type="InterPro" id="IPR036691">
    <property type="entry name" value="Endo/exonu/phosph_ase_sf"/>
</dbReference>
<sequence>METPQLSSRLIFIENWHFPGPVLVGGDFNAYHPLWQPGRECPAGRRIAGWLGGRLTLASRPGPTNIYGNTIDLVMASDPGTQAWVDEEAYTGSDHYTITGTTPTADKGGGRAGRPYIPNEEEDRALFRSLVRWGIESVPKEAATNEELDRWAQALRDVLVRAIEGAGRKRRQAGTRAPWWNEECREAHAALKLSRRTSGQEDEDRRETGRAFEAAIRRAKKAYWEQKLEQATSNKAIYAVTAWHKATDTFAPPPLSYQGQTYTAPGEKLELMRREVVERFGDGGDVEDPWGPLQGVGSVSRSPPPAVTVGDRQVEPKREVRWLGFFLDPKLNFKTHADRWATKAMRVAGHLRGLNKVIRGTPPRATAEAVRAVVVPTATYGAAT</sequence>
<reference evidence="3" key="1">
    <citation type="journal article" date="2023" name="Mol. Phylogenet. Evol.">
        <title>Genome-scale phylogeny and comparative genomics of the fungal order Sordariales.</title>
        <authorList>
            <person name="Hensen N."/>
            <person name="Bonometti L."/>
            <person name="Westerberg I."/>
            <person name="Brannstrom I.O."/>
            <person name="Guillou S."/>
            <person name="Cros-Aarteil S."/>
            <person name="Calhoun S."/>
            <person name="Haridas S."/>
            <person name="Kuo A."/>
            <person name="Mondo S."/>
            <person name="Pangilinan J."/>
            <person name="Riley R."/>
            <person name="LaButti K."/>
            <person name="Andreopoulos B."/>
            <person name="Lipzen A."/>
            <person name="Chen C."/>
            <person name="Yan M."/>
            <person name="Daum C."/>
            <person name="Ng V."/>
            <person name="Clum A."/>
            <person name="Steindorff A."/>
            <person name="Ohm R.A."/>
            <person name="Martin F."/>
            <person name="Silar P."/>
            <person name="Natvig D.O."/>
            <person name="Lalanne C."/>
            <person name="Gautier V."/>
            <person name="Ament-Velasquez S.L."/>
            <person name="Kruys A."/>
            <person name="Hutchinson M.I."/>
            <person name="Powell A.J."/>
            <person name="Barry K."/>
            <person name="Miller A.N."/>
            <person name="Grigoriev I.V."/>
            <person name="Debuchy R."/>
            <person name="Gladieux P."/>
            <person name="Hiltunen Thoren M."/>
            <person name="Johannesson H."/>
        </authorList>
    </citation>
    <scope>NUCLEOTIDE SEQUENCE</scope>
    <source>
        <strain evidence="3">CBS 892.96</strain>
    </source>
</reference>